<evidence type="ECO:0000259" key="8">
    <source>
        <dbReference type="Pfam" id="PF10334"/>
    </source>
</evidence>
<evidence type="ECO:0000256" key="3">
    <source>
        <dbReference type="ARBA" id="ARBA00022989"/>
    </source>
</evidence>
<feature type="transmembrane region" description="Helical" evidence="7">
    <location>
        <begin position="787"/>
        <end position="808"/>
    </location>
</feature>
<keyword evidence="2 7" id="KW-0812">Transmembrane</keyword>
<dbReference type="HOGENOM" id="CLU_012000_0_0_1"/>
<dbReference type="Pfam" id="PF10334">
    <property type="entry name" value="BRE4"/>
    <property type="match status" value="1"/>
</dbReference>
<dbReference type="Pfam" id="PF13515">
    <property type="entry name" value="FUSC_2"/>
    <property type="match status" value="1"/>
</dbReference>
<dbReference type="Proteomes" id="UP000000599">
    <property type="component" value="Chromosome B"/>
</dbReference>
<evidence type="ECO:0000256" key="2">
    <source>
        <dbReference type="ARBA" id="ARBA00022692"/>
    </source>
</evidence>
<protein>
    <submittedName>
        <fullName evidence="11">DEHA2B02442p</fullName>
    </submittedName>
</protein>
<evidence type="ECO:0000256" key="6">
    <source>
        <dbReference type="SAM" id="MobiDB-lite"/>
    </source>
</evidence>
<feature type="transmembrane region" description="Helical" evidence="7">
    <location>
        <begin position="241"/>
        <end position="262"/>
    </location>
</feature>
<accession>Q6BXJ5</accession>
<dbReference type="PANTHER" id="PTHR37994">
    <property type="entry name" value="ARAE_2_N DOMAIN-CONTAINING PROTEIN-RELATED"/>
    <property type="match status" value="1"/>
</dbReference>
<organism evidence="11 12">
    <name type="scientific">Debaryomyces hansenii (strain ATCC 36239 / CBS 767 / BCRC 21394 / JCM 1990 / NBRC 0083 / IGC 2968)</name>
    <name type="common">Yeast</name>
    <name type="synonym">Torulaspora hansenii</name>
    <dbReference type="NCBI Taxonomy" id="284592"/>
    <lineage>
        <taxon>Eukaryota</taxon>
        <taxon>Fungi</taxon>
        <taxon>Dikarya</taxon>
        <taxon>Ascomycota</taxon>
        <taxon>Saccharomycotina</taxon>
        <taxon>Pichiomycetes</taxon>
        <taxon>Debaryomycetaceae</taxon>
        <taxon>Debaryomyces</taxon>
    </lineage>
</organism>
<keyword evidence="3 7" id="KW-1133">Transmembrane helix</keyword>
<dbReference type="InParanoid" id="Q6BXJ5"/>
<dbReference type="GeneID" id="2913140"/>
<dbReference type="STRING" id="284592.Q6BXJ5"/>
<dbReference type="EMBL" id="CR382134">
    <property type="protein sequence ID" value="CAG85062.2"/>
    <property type="molecule type" value="Genomic_DNA"/>
</dbReference>
<dbReference type="RefSeq" id="XP_457074.2">
    <property type="nucleotide sequence ID" value="XM_457074.1"/>
</dbReference>
<dbReference type="eggNOG" id="KOG4711">
    <property type="taxonomic scope" value="Eukaryota"/>
</dbReference>
<dbReference type="Pfam" id="PF10337">
    <property type="entry name" value="ArAE_2_N"/>
    <property type="match status" value="1"/>
</dbReference>
<dbReference type="GO" id="GO:0016020">
    <property type="term" value="C:membrane"/>
    <property type="evidence" value="ECO:0007669"/>
    <property type="project" value="UniProtKB-SubCell"/>
</dbReference>
<feature type="transmembrane region" description="Helical" evidence="7">
    <location>
        <begin position="679"/>
        <end position="698"/>
    </location>
</feature>
<dbReference type="InterPro" id="IPR018823">
    <property type="entry name" value="ArAE_2_N"/>
</dbReference>
<dbReference type="AlphaFoldDB" id="Q6BXJ5"/>
<dbReference type="InterPro" id="IPR018820">
    <property type="entry name" value="BRE4-related_DUF2421"/>
</dbReference>
<dbReference type="VEuPathDB" id="FungiDB:DEHA2B02442g"/>
<sequence length="1115" mass="126911">MARTVYSSDESITDSSSEVDPIAYVESHRTRSTHINEENISEPAYNYEDKPANIYDESDTKKPIESEIPDKKQTAWRKFVKIVRPAYFLDHLDYESFKVVSRTWVQLWVTVILMVIPKSGNWIGNAAYLMQIVGFIIAAGGTSIVLNVFLSILCFSYVMVSWLFATIALLITNRLRGSITPEDLIKLLIQDGSCTAENISTCMTPQIFTGRFLTTRCTVIFVFCLMIGLTMYGMTLRLHPLIRPGFVAGIISLIVLTNYYVYFPVFMPKVIGYTIIKPMGIAFLTKIVTSILIFPTTSSFLYFNGSSKILSGLNKATKNNINFMKTLRPSGPDFSNFEKYSKEITNFRNNISQLEVLASTIKYEISFGRLDAGDAGEFRYLLKNLINLSAGYEYFYQLLYERLDVVSDNIRGLGRSRASSTSSYNRKKITGHSKLFTALQQSYRSVGEYENSRRIKLLRNRIYSSDAEDDLTLKDLDIVARFITAHFISVLEAVDIGLESVATWLTEANKFRTYTIIIPGSHEKHKQRQQERKESLLDAKRRLKNELEKWSDHKRIEKLMQGTTRNEDVLLCLISQATLFLNLAKDQSKAIIRMIDLFLSIDKSRPAPSLITPFTSSVRDSARYINSTIADGAPDEHESSFWKSEVSIRDADAFPPSHVYQIFGIKCVSFYNLLLNKHLWFWIRASGLVTVCCIPAFCRTTAEWYYNNRLMWVPVVCCLTVSEYVGEAIYGIIARFFYGFAAGIVGMVAWYISAGNGTGNYYGYCVVTGFLFFYLCFFRHFSVHLNLVPTILFCVTVVLIMGTSWLDGNHPQATGNIGYGFTAAWKRHVSVTVGIAISVLASCFPRVSTSKVVIRKILAQALEQVGLLHCDVSRFALGRLENHNIHILRRHDETLEKFRTALLKLASITRIIGPLQYEIPIAGDWPASKYVRLQTLITDVVQLYVMLQSIFDQIDEPEFWVPIIMGRMGWTSPSMTANVFSMTHMGAGSLRSKTALPKITQANLSIQHLDLLRSKWGTEKISLSERFYNLEPNTEKEYTVDEGESLHDSMVRNLDYEKLFSADGQCNIVALLLAHMIYRRLDESIIIIKSLVGEKYDFDYTVFDDEYENEYWTAD</sequence>
<feature type="region of interest" description="Disordered" evidence="6">
    <location>
        <begin position="1"/>
        <end position="20"/>
    </location>
</feature>
<keyword evidence="12" id="KW-1185">Reference proteome</keyword>
<name>Q6BXJ5_DEBHA</name>
<feature type="domain" description="DUF2421" evidence="8">
    <location>
        <begin position="845"/>
        <end position="1096"/>
    </location>
</feature>
<proteinExistence type="predicted"/>
<evidence type="ECO:0000313" key="12">
    <source>
        <dbReference type="Proteomes" id="UP000000599"/>
    </source>
</evidence>
<feature type="domain" description="Integral membrane bound transporter" evidence="10">
    <location>
        <begin position="702"/>
        <end position="840"/>
    </location>
</feature>
<keyword evidence="4 7" id="KW-0472">Membrane</keyword>
<evidence type="ECO:0000256" key="4">
    <source>
        <dbReference type="ARBA" id="ARBA00023136"/>
    </source>
</evidence>
<evidence type="ECO:0000256" key="1">
    <source>
        <dbReference type="ARBA" id="ARBA00004141"/>
    </source>
</evidence>
<evidence type="ECO:0000256" key="7">
    <source>
        <dbReference type="SAM" id="Phobius"/>
    </source>
</evidence>
<evidence type="ECO:0000256" key="5">
    <source>
        <dbReference type="SAM" id="Coils"/>
    </source>
</evidence>
<dbReference type="KEGG" id="dha:DEHA2B02442g"/>
<dbReference type="PANTHER" id="PTHR37994:SF1">
    <property type="entry name" value="ER TRANSPORTER 6TM N-TERMINAL DOMAIN-CONTAINING PROTEIN"/>
    <property type="match status" value="1"/>
</dbReference>
<feature type="domain" description="Putative ER transporter 6TM N-terminal" evidence="9">
    <location>
        <begin position="82"/>
        <end position="561"/>
    </location>
</feature>
<feature type="coiled-coil region" evidence="5">
    <location>
        <begin position="526"/>
        <end position="553"/>
    </location>
</feature>
<dbReference type="OrthoDB" id="2274698at2759"/>
<feature type="transmembrane region" description="Helical" evidence="7">
    <location>
        <begin position="761"/>
        <end position="781"/>
    </location>
</feature>
<gene>
    <name evidence="11" type="ordered locus">DEHA2B02442g</name>
</gene>
<feature type="transmembrane region" description="Helical" evidence="7">
    <location>
        <begin position="283"/>
        <end position="303"/>
    </location>
</feature>
<reference evidence="11 12" key="1">
    <citation type="journal article" date="2004" name="Nature">
        <title>Genome evolution in yeasts.</title>
        <authorList>
            <consortium name="Genolevures"/>
            <person name="Dujon B."/>
            <person name="Sherman D."/>
            <person name="Fischer G."/>
            <person name="Durrens P."/>
            <person name="Casaregola S."/>
            <person name="Lafontaine I."/>
            <person name="de Montigny J."/>
            <person name="Marck C."/>
            <person name="Neuveglise C."/>
            <person name="Talla E."/>
            <person name="Goffard N."/>
            <person name="Frangeul L."/>
            <person name="Aigle M."/>
            <person name="Anthouard V."/>
            <person name="Babour A."/>
            <person name="Barbe V."/>
            <person name="Barnay S."/>
            <person name="Blanchin S."/>
            <person name="Beckerich J.M."/>
            <person name="Beyne E."/>
            <person name="Bleykasten C."/>
            <person name="Boisrame A."/>
            <person name="Boyer J."/>
            <person name="Cattolico L."/>
            <person name="Confanioleri F."/>
            <person name="de Daruvar A."/>
            <person name="Despons L."/>
            <person name="Fabre E."/>
            <person name="Fairhead C."/>
            <person name="Ferry-Dumazet H."/>
            <person name="Groppi A."/>
            <person name="Hantraye F."/>
            <person name="Hennequin C."/>
            <person name="Jauniaux N."/>
            <person name="Joyet P."/>
            <person name="Kachouri R."/>
            <person name="Kerrest A."/>
            <person name="Koszul R."/>
            <person name="Lemaire M."/>
            <person name="Lesur I."/>
            <person name="Ma L."/>
            <person name="Muller H."/>
            <person name="Nicaud J.M."/>
            <person name="Nikolski M."/>
            <person name="Oztas S."/>
            <person name="Ozier-Kalogeropoulos O."/>
            <person name="Pellenz S."/>
            <person name="Potier S."/>
            <person name="Richard G.F."/>
            <person name="Straub M.L."/>
            <person name="Suleau A."/>
            <person name="Swennene D."/>
            <person name="Tekaia F."/>
            <person name="Wesolowski-Louvel M."/>
            <person name="Westhof E."/>
            <person name="Wirth B."/>
            <person name="Zeniou-Meyer M."/>
            <person name="Zivanovic I."/>
            <person name="Bolotin-Fukuhara M."/>
            <person name="Thierry A."/>
            <person name="Bouchier C."/>
            <person name="Caudron B."/>
            <person name="Scarpelli C."/>
            <person name="Gaillardin C."/>
            <person name="Weissenbach J."/>
            <person name="Wincker P."/>
            <person name="Souciet J.L."/>
        </authorList>
    </citation>
    <scope>NUCLEOTIDE SEQUENCE [LARGE SCALE GENOMIC DNA]</scope>
    <source>
        <strain evidence="12">ATCC 36239 / CBS 767 / BCRC 21394 / JCM 1990 / NBRC 0083 / IGC 2968</strain>
    </source>
</reference>
<feature type="transmembrane region" description="Helical" evidence="7">
    <location>
        <begin position="736"/>
        <end position="754"/>
    </location>
</feature>
<feature type="compositionally biased region" description="Low complexity" evidence="6">
    <location>
        <begin position="7"/>
        <end position="18"/>
    </location>
</feature>
<evidence type="ECO:0000259" key="10">
    <source>
        <dbReference type="Pfam" id="PF13515"/>
    </source>
</evidence>
<feature type="transmembrane region" description="Helical" evidence="7">
    <location>
        <begin position="213"/>
        <end position="235"/>
    </location>
</feature>
<feature type="transmembrane region" description="Helical" evidence="7">
    <location>
        <begin position="122"/>
        <end position="142"/>
    </location>
</feature>
<evidence type="ECO:0000313" key="11">
    <source>
        <dbReference type="EMBL" id="CAG85062.2"/>
    </source>
</evidence>
<evidence type="ECO:0000259" key="9">
    <source>
        <dbReference type="Pfam" id="PF10337"/>
    </source>
</evidence>
<dbReference type="OMA" id="TRCTVIF"/>
<feature type="transmembrane region" description="Helical" evidence="7">
    <location>
        <begin position="148"/>
        <end position="171"/>
    </location>
</feature>
<keyword evidence="5" id="KW-0175">Coiled coil</keyword>
<dbReference type="InterPro" id="IPR049453">
    <property type="entry name" value="Memb_transporter_dom"/>
</dbReference>
<comment type="subcellular location">
    <subcellularLocation>
        <location evidence="1">Membrane</location>
        <topology evidence="1">Multi-pass membrane protein</topology>
    </subcellularLocation>
</comment>